<sequence length="752" mass="86612">MEQGKRRSDSESFLCSPIPKDPNQVFFVEDNSRTILKQASRIKNSVDSFLDPEAEELARVQMETHKNGRYAPGYVAQLQERVLQLERERKDGKDGVLSDSARQVKRQRMEMESIAVSKSEQLQREVTALQVQMQRNSERHQIEIKERDLQLDKMRRQLRHAVTEEEETRKELKTVKNEYLTEKLKLQKKVVELDSQLQFVEAALLEWKERAIEAESELQFKTRQSKLEVEMLREELEAVQDAADDAAEREDPVLEAKVRLLEAQLQEKDAEVEQARQKLAGAQETLENASSVRMLNEKIAELKSSECKLKNELVDLIETSKNTSILQEKLYQANQKLKQANEQHVAAQKKIEGFLKLEQVHKQFIEYFEPFAKEAESGITMDELNQHPAASIMRLYRARQNAFEMLSEQKSNVEIQLRRLEKQHEKLQSDLITSGNQAAKLEVQLAEMQSKMSGANSVVIHLRKVNEELLAILDTYEKIPEDPTAPDASSRRTELLESSLKKAEELIKKMESSQKEMATPVAIKKYEGRIARLEREAAELKQQNSGLKKHLEKAEMDLAVYEKRLGKGEFNVETTKIVHLAVNPTFELLRNKVDSNQLAQLRKENEILRARIEQLTGSCDVDAPASESKLTTTTSYETVEGQKLLNQRLKEVFRDQIQQYREAVFRLTGYKVDLKKSNGAELLRLRSMYADNDADELLVRMDSSGALELLESDFCAQIDQRVFAYLTTCRSFPAFLGNLTLHLFERQTFQGH</sequence>
<reference evidence="8" key="1">
    <citation type="submission" date="2022-11" db="EMBL/GenBank/DDBJ databases">
        <authorList>
            <person name="Morgan W.R."/>
            <person name="Tartar A."/>
        </authorList>
    </citation>
    <scope>NUCLEOTIDE SEQUENCE</scope>
    <source>
        <strain evidence="8">ARSEF 373</strain>
    </source>
</reference>
<dbReference type="GO" id="GO:0051301">
    <property type="term" value="P:cell division"/>
    <property type="evidence" value="ECO:0007669"/>
    <property type="project" value="UniProtKB-KW"/>
</dbReference>
<keyword evidence="5" id="KW-0539">Nucleus</keyword>
<evidence type="ECO:0000256" key="4">
    <source>
        <dbReference type="ARBA" id="ARBA00022776"/>
    </source>
</evidence>
<dbReference type="EMBL" id="DAKRPA010000019">
    <property type="protein sequence ID" value="DBA03395.1"/>
    <property type="molecule type" value="Genomic_DNA"/>
</dbReference>
<dbReference type="PANTHER" id="PTHR23168">
    <property type="entry name" value="MITOTIC SPINDLE ASSEMBLY CHECKPOINT PROTEIN MAD1 MITOTIC ARREST DEFICIENT-LIKE PROTEIN 1"/>
    <property type="match status" value="1"/>
</dbReference>
<feature type="coiled-coil region" evidence="7">
    <location>
        <begin position="591"/>
        <end position="618"/>
    </location>
</feature>
<dbReference type="Gene3D" id="1.20.5.170">
    <property type="match status" value="1"/>
</dbReference>
<dbReference type="InterPro" id="IPR008672">
    <property type="entry name" value="Mad1"/>
</dbReference>
<organism evidence="8 9">
    <name type="scientific">Lagenidium giganteum</name>
    <dbReference type="NCBI Taxonomy" id="4803"/>
    <lineage>
        <taxon>Eukaryota</taxon>
        <taxon>Sar</taxon>
        <taxon>Stramenopiles</taxon>
        <taxon>Oomycota</taxon>
        <taxon>Peronosporomycetes</taxon>
        <taxon>Pythiales</taxon>
        <taxon>Pythiaceae</taxon>
    </lineage>
</organism>
<keyword evidence="3" id="KW-0132">Cell division</keyword>
<keyword evidence="9" id="KW-1185">Reference proteome</keyword>
<name>A0AAV2ZG71_9STRA</name>
<evidence type="ECO:0000256" key="5">
    <source>
        <dbReference type="ARBA" id="ARBA00023242"/>
    </source>
</evidence>
<dbReference type="PANTHER" id="PTHR23168:SF0">
    <property type="entry name" value="MITOTIC SPINDLE ASSEMBLY CHECKPOINT PROTEIN MAD1"/>
    <property type="match status" value="1"/>
</dbReference>
<dbReference type="GO" id="GO:0005635">
    <property type="term" value="C:nuclear envelope"/>
    <property type="evidence" value="ECO:0007669"/>
    <property type="project" value="TreeGrafter"/>
</dbReference>
<evidence type="ECO:0000313" key="9">
    <source>
        <dbReference type="Proteomes" id="UP001146120"/>
    </source>
</evidence>
<feature type="coiled-coil region" evidence="7">
    <location>
        <begin position="403"/>
        <end position="458"/>
    </location>
</feature>
<accession>A0AAV2ZG71</accession>
<proteinExistence type="inferred from homology"/>
<dbReference type="Gene3D" id="6.10.250.90">
    <property type="match status" value="1"/>
</dbReference>
<comment type="subcellular location">
    <subcellularLocation>
        <location evidence="1">Nucleus</location>
    </subcellularLocation>
</comment>
<evidence type="ECO:0000256" key="3">
    <source>
        <dbReference type="ARBA" id="ARBA00022618"/>
    </source>
</evidence>
<evidence type="ECO:0000256" key="6">
    <source>
        <dbReference type="ARBA" id="ARBA00023306"/>
    </source>
</evidence>
<gene>
    <name evidence="8" type="ORF">N0F65_002803</name>
</gene>
<dbReference type="GO" id="GO:0000776">
    <property type="term" value="C:kinetochore"/>
    <property type="evidence" value="ECO:0007669"/>
    <property type="project" value="TreeGrafter"/>
</dbReference>
<dbReference type="GO" id="GO:0007094">
    <property type="term" value="P:mitotic spindle assembly checkpoint signaling"/>
    <property type="evidence" value="ECO:0007669"/>
    <property type="project" value="InterPro"/>
</dbReference>
<keyword evidence="6" id="KW-0131">Cell cycle</keyword>
<dbReference type="GO" id="GO:0072686">
    <property type="term" value="C:mitotic spindle"/>
    <property type="evidence" value="ECO:0007669"/>
    <property type="project" value="TreeGrafter"/>
</dbReference>
<comment type="similarity">
    <text evidence="2">Belongs to the MAD1 family.</text>
</comment>
<evidence type="ECO:0000256" key="1">
    <source>
        <dbReference type="ARBA" id="ARBA00004123"/>
    </source>
</evidence>
<evidence type="ECO:0000313" key="8">
    <source>
        <dbReference type="EMBL" id="DBA03395.1"/>
    </source>
</evidence>
<reference evidence="8" key="2">
    <citation type="journal article" date="2023" name="Microbiol Resour">
        <title>Decontamination and Annotation of the Draft Genome Sequence of the Oomycete Lagenidium giganteum ARSEF 373.</title>
        <authorList>
            <person name="Morgan W.R."/>
            <person name="Tartar A."/>
        </authorList>
    </citation>
    <scope>NUCLEOTIDE SEQUENCE</scope>
    <source>
        <strain evidence="8">ARSEF 373</strain>
    </source>
</reference>
<comment type="caution">
    <text evidence="8">The sequence shown here is derived from an EMBL/GenBank/DDBJ whole genome shotgun (WGS) entry which is preliminary data.</text>
</comment>
<dbReference type="SUPFAM" id="SSF75704">
    <property type="entry name" value="Mitotic arrest deficient-like 1, Mad1"/>
    <property type="match status" value="1"/>
</dbReference>
<feature type="coiled-coil region" evidence="7">
    <location>
        <begin position="323"/>
        <end position="350"/>
    </location>
</feature>
<evidence type="ECO:0000256" key="7">
    <source>
        <dbReference type="SAM" id="Coils"/>
    </source>
</evidence>
<feature type="coiled-coil region" evidence="7">
    <location>
        <begin position="119"/>
        <end position="292"/>
    </location>
</feature>
<evidence type="ECO:0008006" key="10">
    <source>
        <dbReference type="Google" id="ProtNLM"/>
    </source>
</evidence>
<dbReference type="AlphaFoldDB" id="A0AAV2ZG71"/>
<dbReference type="Proteomes" id="UP001146120">
    <property type="component" value="Unassembled WGS sequence"/>
</dbReference>
<keyword evidence="4" id="KW-0498">Mitosis</keyword>
<dbReference type="GO" id="GO:0051315">
    <property type="term" value="P:attachment of mitotic spindle microtubules to kinetochore"/>
    <property type="evidence" value="ECO:0007669"/>
    <property type="project" value="TreeGrafter"/>
</dbReference>
<protein>
    <recommendedName>
        <fullName evidence="10">Mitotic spindle assembly checkpoint protein MAD1</fullName>
    </recommendedName>
</protein>
<feature type="coiled-coil region" evidence="7">
    <location>
        <begin position="493"/>
        <end position="564"/>
    </location>
</feature>
<evidence type="ECO:0000256" key="2">
    <source>
        <dbReference type="ARBA" id="ARBA00008029"/>
    </source>
</evidence>
<keyword evidence="7" id="KW-0175">Coiled coil</keyword>
<dbReference type="Pfam" id="PF05557">
    <property type="entry name" value="MAD"/>
    <property type="match status" value="1"/>
</dbReference>
<dbReference type="Gene3D" id="3.30.457.60">
    <property type="match status" value="1"/>
</dbReference>